<name>A0A9Q1E515_SYNKA</name>
<dbReference type="GO" id="GO:0004465">
    <property type="term" value="F:lipoprotein lipase activity"/>
    <property type="evidence" value="ECO:0007669"/>
    <property type="project" value="TreeGrafter"/>
</dbReference>
<evidence type="ECO:0000256" key="4">
    <source>
        <dbReference type="SAM" id="MobiDB-lite"/>
    </source>
</evidence>
<dbReference type="AlphaFoldDB" id="A0A9Q1E515"/>
<dbReference type="Proteomes" id="UP001152622">
    <property type="component" value="Unassembled WGS sequence"/>
</dbReference>
<dbReference type="InterPro" id="IPR052214">
    <property type="entry name" value="DAG_Lipase-Related"/>
</dbReference>
<keyword evidence="6" id="KW-1185">Reference proteome</keyword>
<feature type="region of interest" description="Disordered" evidence="4">
    <location>
        <begin position="165"/>
        <end position="219"/>
    </location>
</feature>
<dbReference type="GO" id="GO:0045211">
    <property type="term" value="C:postsynaptic membrane"/>
    <property type="evidence" value="ECO:0007669"/>
    <property type="project" value="TreeGrafter"/>
</dbReference>
<dbReference type="PANTHER" id="PTHR45792:SF8">
    <property type="entry name" value="DIACYLGLYCEROL LIPASE-ALPHA"/>
    <property type="match status" value="1"/>
</dbReference>
<dbReference type="GO" id="GO:0005737">
    <property type="term" value="C:cytoplasm"/>
    <property type="evidence" value="ECO:0007669"/>
    <property type="project" value="TreeGrafter"/>
</dbReference>
<sequence length="219" mass="23657">MESLCAAQMQGKSGYWTWLGLSQLEGFRRHLLEVLQKSNKPKWRIIMGGTKCIPKSELPVDNPPQGPGDALPSARLWLHPSDLTMALSSSTPLYPPGKIIHVVHNHPAESCCGQEEPTYSALWADNKAFDEVIISPAMLNEHLPHMVMEGLNKVLKSWAANELDTEPEPGEMEAGGCLANTDILPSTKSLPSTPSHASTASSSPSESDTLPLAPALTSE</sequence>
<dbReference type="GO" id="GO:0032590">
    <property type="term" value="C:dendrite membrane"/>
    <property type="evidence" value="ECO:0007669"/>
    <property type="project" value="TreeGrafter"/>
</dbReference>
<evidence type="ECO:0000313" key="5">
    <source>
        <dbReference type="EMBL" id="KAJ8332382.1"/>
    </source>
</evidence>
<dbReference type="PANTHER" id="PTHR45792">
    <property type="entry name" value="DIACYLGLYCEROL LIPASE HOMOLOG-RELATED"/>
    <property type="match status" value="1"/>
</dbReference>
<evidence type="ECO:0000256" key="2">
    <source>
        <dbReference type="ARBA" id="ARBA00022963"/>
    </source>
</evidence>
<dbReference type="GO" id="GO:0098921">
    <property type="term" value="P:retrograde trans-synaptic signaling by endocannabinoid"/>
    <property type="evidence" value="ECO:0007669"/>
    <property type="project" value="TreeGrafter"/>
</dbReference>
<dbReference type="OrthoDB" id="438440at2759"/>
<gene>
    <name evidence="5" type="ORF">SKAU_G00425550</name>
</gene>
<proteinExistence type="predicted"/>
<organism evidence="5 6">
    <name type="scientific">Synaphobranchus kaupii</name>
    <name type="common">Kaup's arrowtooth eel</name>
    <dbReference type="NCBI Taxonomy" id="118154"/>
    <lineage>
        <taxon>Eukaryota</taxon>
        <taxon>Metazoa</taxon>
        <taxon>Chordata</taxon>
        <taxon>Craniata</taxon>
        <taxon>Vertebrata</taxon>
        <taxon>Euteleostomi</taxon>
        <taxon>Actinopterygii</taxon>
        <taxon>Neopterygii</taxon>
        <taxon>Teleostei</taxon>
        <taxon>Anguilliformes</taxon>
        <taxon>Synaphobranchidae</taxon>
        <taxon>Synaphobranchus</taxon>
    </lineage>
</organism>
<reference evidence="5" key="1">
    <citation type="journal article" date="2023" name="Science">
        <title>Genome structures resolve the early diversification of teleost fishes.</title>
        <authorList>
            <person name="Parey E."/>
            <person name="Louis A."/>
            <person name="Montfort J."/>
            <person name="Bouchez O."/>
            <person name="Roques C."/>
            <person name="Iampietro C."/>
            <person name="Lluch J."/>
            <person name="Castinel A."/>
            <person name="Donnadieu C."/>
            <person name="Desvignes T."/>
            <person name="Floi Bucao C."/>
            <person name="Jouanno E."/>
            <person name="Wen M."/>
            <person name="Mejri S."/>
            <person name="Dirks R."/>
            <person name="Jansen H."/>
            <person name="Henkel C."/>
            <person name="Chen W.J."/>
            <person name="Zahm M."/>
            <person name="Cabau C."/>
            <person name="Klopp C."/>
            <person name="Thompson A.W."/>
            <person name="Robinson-Rechavi M."/>
            <person name="Braasch I."/>
            <person name="Lecointre G."/>
            <person name="Bobe J."/>
            <person name="Postlethwait J.H."/>
            <person name="Berthelot C."/>
            <person name="Roest Crollius H."/>
            <person name="Guiguen Y."/>
        </authorList>
    </citation>
    <scope>NUCLEOTIDE SEQUENCE</scope>
    <source>
        <strain evidence="5">WJC10195</strain>
    </source>
</reference>
<keyword evidence="3" id="KW-0443">Lipid metabolism</keyword>
<feature type="compositionally biased region" description="Low complexity" evidence="4">
    <location>
        <begin position="184"/>
        <end position="212"/>
    </location>
</feature>
<dbReference type="GO" id="GO:0019369">
    <property type="term" value="P:arachidonate metabolic process"/>
    <property type="evidence" value="ECO:0007669"/>
    <property type="project" value="TreeGrafter"/>
</dbReference>
<evidence type="ECO:0000256" key="3">
    <source>
        <dbReference type="ARBA" id="ARBA00023098"/>
    </source>
</evidence>
<dbReference type="GO" id="GO:0046340">
    <property type="term" value="P:diacylglycerol catabolic process"/>
    <property type="evidence" value="ECO:0007669"/>
    <property type="project" value="TreeGrafter"/>
</dbReference>
<comment type="caution">
    <text evidence="5">The sequence shown here is derived from an EMBL/GenBank/DDBJ whole genome shotgun (WGS) entry which is preliminary data.</text>
</comment>
<keyword evidence="2" id="KW-0442">Lipid degradation</keyword>
<evidence type="ECO:0000256" key="1">
    <source>
        <dbReference type="ARBA" id="ARBA00022801"/>
    </source>
</evidence>
<evidence type="ECO:0000313" key="6">
    <source>
        <dbReference type="Proteomes" id="UP001152622"/>
    </source>
</evidence>
<accession>A0A9Q1E515</accession>
<protein>
    <submittedName>
        <fullName evidence="5">Uncharacterized protein</fullName>
    </submittedName>
</protein>
<dbReference type="EMBL" id="JAINUF010000026">
    <property type="protein sequence ID" value="KAJ8332382.1"/>
    <property type="molecule type" value="Genomic_DNA"/>
</dbReference>
<keyword evidence="1" id="KW-0378">Hydrolase</keyword>